<dbReference type="PANTHER" id="PTHR33741">
    <property type="entry name" value="TRANSMEMBRANE PROTEIN DDB_G0269096-RELATED"/>
    <property type="match status" value="1"/>
</dbReference>
<accession>A0A2X0J3Z4</accession>
<dbReference type="AlphaFoldDB" id="A0A2X0J3Z4"/>
<feature type="transmembrane region" description="Helical" evidence="1">
    <location>
        <begin position="133"/>
        <end position="152"/>
    </location>
</feature>
<name>A0A2X0J3Z4_9ACTN</name>
<dbReference type="OrthoDB" id="9811720at2"/>
<dbReference type="RefSeq" id="WP_111501307.1">
    <property type="nucleotide sequence ID" value="NZ_QKYN01000054.1"/>
</dbReference>
<sequence length="193" mass="19588">MPPPSHTEEPTTRTLRPSLHALRAAGFAAGALLVLVAVGVLLHQPLLIPPLAASAALVHGAPGLPISQPRNLIGGQLLSALIGFGVLALTGPSPWGAALAAGLALGVMLRLGLSHSPAAATSVIVVLQAPPAVPFLALLLVGTVLLVAIGLLPGRIAGHPVRYPVLRGTYSRPKPEGINRTVDSGIVQTLVRD</sequence>
<dbReference type="PANTHER" id="PTHR33741:SF5">
    <property type="entry name" value="TRANSMEMBRANE PROTEIN DDB_G0269096-RELATED"/>
    <property type="match status" value="1"/>
</dbReference>
<gene>
    <name evidence="3" type="ORF">DN069_14070</name>
</gene>
<keyword evidence="1" id="KW-0472">Membrane</keyword>
<feature type="transmembrane region" description="Helical" evidence="1">
    <location>
        <begin position="21"/>
        <end position="42"/>
    </location>
</feature>
<reference evidence="3 4" key="1">
    <citation type="submission" date="2018-06" db="EMBL/GenBank/DDBJ databases">
        <title>Streptacidiphilus pinicola sp. nov., isolated from pine grove soil.</title>
        <authorList>
            <person name="Roh S.G."/>
            <person name="Park S."/>
            <person name="Kim M.-K."/>
            <person name="Yun B.-R."/>
            <person name="Park J."/>
            <person name="Kim M.J."/>
            <person name="Kim Y.S."/>
            <person name="Kim S.B."/>
        </authorList>
    </citation>
    <scope>NUCLEOTIDE SEQUENCE [LARGE SCALE GENOMIC DNA]</scope>
    <source>
        <strain evidence="3 4">MMS16-CNU450</strain>
    </source>
</reference>
<organism evidence="3 4">
    <name type="scientific">Streptacidiphilus pinicola</name>
    <dbReference type="NCBI Taxonomy" id="2219663"/>
    <lineage>
        <taxon>Bacteria</taxon>
        <taxon>Bacillati</taxon>
        <taxon>Actinomycetota</taxon>
        <taxon>Actinomycetes</taxon>
        <taxon>Kitasatosporales</taxon>
        <taxon>Streptomycetaceae</taxon>
        <taxon>Streptacidiphilus</taxon>
    </lineage>
</organism>
<evidence type="ECO:0000313" key="4">
    <source>
        <dbReference type="Proteomes" id="UP000248889"/>
    </source>
</evidence>
<dbReference type="Proteomes" id="UP000248889">
    <property type="component" value="Unassembled WGS sequence"/>
</dbReference>
<evidence type="ECO:0000256" key="1">
    <source>
        <dbReference type="SAM" id="Phobius"/>
    </source>
</evidence>
<dbReference type="InterPro" id="IPR058581">
    <property type="entry name" value="TM_HPP"/>
</dbReference>
<dbReference type="InterPro" id="IPR007065">
    <property type="entry name" value="HPP"/>
</dbReference>
<proteinExistence type="predicted"/>
<feature type="transmembrane region" description="Helical" evidence="1">
    <location>
        <begin position="72"/>
        <end position="89"/>
    </location>
</feature>
<keyword evidence="4" id="KW-1185">Reference proteome</keyword>
<comment type="caution">
    <text evidence="3">The sequence shown here is derived from an EMBL/GenBank/DDBJ whole genome shotgun (WGS) entry which is preliminary data.</text>
</comment>
<evidence type="ECO:0000313" key="3">
    <source>
        <dbReference type="EMBL" id="RAG84946.1"/>
    </source>
</evidence>
<keyword evidence="1" id="KW-1133">Transmembrane helix</keyword>
<feature type="domain" description="HPP transmembrane region" evidence="2">
    <location>
        <begin position="23"/>
        <end position="157"/>
    </location>
</feature>
<protein>
    <submittedName>
        <fullName evidence="3">HPP family protein</fullName>
    </submittedName>
</protein>
<evidence type="ECO:0000259" key="2">
    <source>
        <dbReference type="Pfam" id="PF04982"/>
    </source>
</evidence>
<dbReference type="Pfam" id="PF04982">
    <property type="entry name" value="TM_HPP"/>
    <property type="match status" value="1"/>
</dbReference>
<keyword evidence="1" id="KW-0812">Transmembrane</keyword>
<dbReference type="EMBL" id="QKYN01000054">
    <property type="protein sequence ID" value="RAG84946.1"/>
    <property type="molecule type" value="Genomic_DNA"/>
</dbReference>